<dbReference type="Pfam" id="PF12796">
    <property type="entry name" value="Ank_2"/>
    <property type="match status" value="1"/>
</dbReference>
<dbReference type="FunFam" id="1.10.150.50:FF:000034">
    <property type="entry name" value="ankyrin repeat and SAM domain-containing protein 4B"/>
    <property type="match status" value="1"/>
</dbReference>
<evidence type="ECO:0000259" key="7">
    <source>
        <dbReference type="SMART" id="SM00454"/>
    </source>
</evidence>
<dbReference type="Pfam" id="PF00536">
    <property type="entry name" value="SAM_1"/>
    <property type="match status" value="1"/>
</dbReference>
<dbReference type="OrthoDB" id="76949at2759"/>
<gene>
    <name evidence="8" type="primary">Anks4b</name>
    <name evidence="8" type="ORF">STECAR_R01530</name>
</gene>
<evidence type="ECO:0000313" key="8">
    <source>
        <dbReference type="EMBL" id="NWX51151.1"/>
    </source>
</evidence>
<dbReference type="Gene3D" id="1.25.40.20">
    <property type="entry name" value="Ankyrin repeat-containing domain"/>
    <property type="match status" value="1"/>
</dbReference>
<feature type="non-terminal residue" evidence="8">
    <location>
        <position position="1"/>
    </location>
</feature>
<dbReference type="AlphaFoldDB" id="A0A7K6WUM0"/>
<dbReference type="InterPro" id="IPR013761">
    <property type="entry name" value="SAM/pointed_sf"/>
</dbReference>
<dbReference type="Proteomes" id="UP000516988">
    <property type="component" value="Unassembled WGS sequence"/>
</dbReference>
<keyword evidence="2" id="KW-0677">Repeat</keyword>
<evidence type="ECO:0000256" key="5">
    <source>
        <dbReference type="PROSITE-ProRule" id="PRU00023"/>
    </source>
</evidence>
<organism evidence="8 9">
    <name type="scientific">Steatornis caripensis</name>
    <name type="common">Oilbird</name>
    <dbReference type="NCBI Taxonomy" id="48435"/>
    <lineage>
        <taxon>Eukaryota</taxon>
        <taxon>Metazoa</taxon>
        <taxon>Chordata</taxon>
        <taxon>Craniata</taxon>
        <taxon>Vertebrata</taxon>
        <taxon>Euteleostomi</taxon>
        <taxon>Archelosauria</taxon>
        <taxon>Archosauria</taxon>
        <taxon>Dinosauria</taxon>
        <taxon>Saurischia</taxon>
        <taxon>Theropoda</taxon>
        <taxon>Coelurosauria</taxon>
        <taxon>Aves</taxon>
        <taxon>Neognathae</taxon>
        <taxon>Neoaves</taxon>
        <taxon>Strisores</taxon>
        <taxon>Caprimulgiformes</taxon>
        <taxon>Steatornithidae</taxon>
        <taxon>Steatornis</taxon>
    </lineage>
</organism>
<dbReference type="InterPro" id="IPR037601">
    <property type="entry name" value="ANKS4B_SAM"/>
</dbReference>
<dbReference type="PANTHER" id="PTHR24161:SF20">
    <property type="entry name" value="ANKYRIN REPEAT AND SAM DOMAIN-CONTAINING PROTEIN 4B"/>
    <property type="match status" value="1"/>
</dbReference>
<keyword evidence="9" id="KW-1185">Reference proteome</keyword>
<name>A0A7K6WUM0_STECA</name>
<feature type="repeat" description="ANK" evidence="5">
    <location>
        <begin position="64"/>
        <end position="96"/>
    </location>
</feature>
<dbReference type="SMART" id="SM00248">
    <property type="entry name" value="ANK"/>
    <property type="match status" value="3"/>
</dbReference>
<dbReference type="SUPFAM" id="SSF47769">
    <property type="entry name" value="SAM/Pointed domain"/>
    <property type="match status" value="1"/>
</dbReference>
<dbReference type="InterPro" id="IPR036770">
    <property type="entry name" value="Ankyrin_rpt-contain_sf"/>
</dbReference>
<dbReference type="SMART" id="SM00454">
    <property type="entry name" value="SAM"/>
    <property type="match status" value="1"/>
</dbReference>
<comment type="subcellular location">
    <subcellularLocation>
        <location evidence="1">Cell projection</location>
    </subcellularLocation>
</comment>
<feature type="domain" description="SAM" evidence="7">
    <location>
        <begin position="336"/>
        <end position="399"/>
    </location>
</feature>
<dbReference type="Gene3D" id="1.10.150.50">
    <property type="entry name" value="Transcription Factor, Ets-1"/>
    <property type="match status" value="1"/>
</dbReference>
<dbReference type="GO" id="GO:1904970">
    <property type="term" value="P:brush border assembly"/>
    <property type="evidence" value="ECO:0007669"/>
    <property type="project" value="InterPro"/>
</dbReference>
<evidence type="ECO:0000256" key="1">
    <source>
        <dbReference type="ARBA" id="ARBA00004316"/>
    </source>
</evidence>
<proteinExistence type="predicted"/>
<feature type="compositionally biased region" description="Polar residues" evidence="6">
    <location>
        <begin position="214"/>
        <end position="227"/>
    </location>
</feature>
<evidence type="ECO:0000256" key="6">
    <source>
        <dbReference type="SAM" id="MobiDB-lite"/>
    </source>
</evidence>
<dbReference type="SUPFAM" id="SSF48403">
    <property type="entry name" value="Ankyrin repeat"/>
    <property type="match status" value="1"/>
</dbReference>
<dbReference type="PANTHER" id="PTHR24161">
    <property type="entry name" value="ANK_REP_REGION DOMAIN-CONTAINING PROTEIN-RELATED"/>
    <property type="match status" value="1"/>
</dbReference>
<feature type="region of interest" description="Disordered" evidence="6">
    <location>
        <begin position="209"/>
        <end position="230"/>
    </location>
</feature>
<evidence type="ECO:0000313" key="9">
    <source>
        <dbReference type="Proteomes" id="UP000516988"/>
    </source>
</evidence>
<feature type="non-terminal residue" evidence="8">
    <location>
        <position position="411"/>
    </location>
</feature>
<dbReference type="GO" id="GO:0120025">
    <property type="term" value="C:plasma membrane bounded cell projection"/>
    <property type="evidence" value="ECO:0007669"/>
    <property type="project" value="UniProtKB-ARBA"/>
</dbReference>
<dbReference type="EMBL" id="VZSC01017418">
    <property type="protein sequence ID" value="NWX51151.1"/>
    <property type="molecule type" value="Genomic_DNA"/>
</dbReference>
<sequence>MSSRYHKAAADGNLDLLKEATRKDLNTSDEDGMTPTLLAAYHGYLEALEIICRRGGDPDKCDIWGNTPLHHAACNGHIHCVSFLINFGANIFALDNDLRTPLEVAASRDRNECVRILDKAATEQAILNPKRVSKLKAQAQRNVEKQIKECEKRQEKHQHEMNRNYLKESVGTVSSSKGTHSRVKLPSLFTSTTSPFSKNLKDTFKLKAKKTADSTRSQGTQSNNQEDGTGRITVMQLFDEKEEDELLNEVREKNFSDNDSQLSIFQRPGLGKIVFGRNLAADVNPGTESSEKEGISFKMSSELFQYDSAENGKEDDAENGADIAWHEEEVTWDDDEAENTPLEVFLASQMLDEFLPVFMREKIDLDALMLCSDEDLQSIQMELGPRKKVLNAMNKRKQALKNPGKTVDTCL</sequence>
<comment type="caution">
    <text evidence="8">The sequence shown here is derived from an EMBL/GenBank/DDBJ whole genome shotgun (WGS) entry which is preliminary data.</text>
</comment>
<dbReference type="CDD" id="cd09587">
    <property type="entry name" value="SAM_HARP"/>
    <property type="match status" value="1"/>
</dbReference>
<dbReference type="FunFam" id="1.25.40.20:FF:000074">
    <property type="entry name" value="Usher syndrome type-1G protein isoform X1"/>
    <property type="match status" value="1"/>
</dbReference>
<evidence type="ECO:0000256" key="4">
    <source>
        <dbReference type="ARBA" id="ARBA00023273"/>
    </source>
</evidence>
<dbReference type="PROSITE" id="PS50088">
    <property type="entry name" value="ANK_REPEAT"/>
    <property type="match status" value="2"/>
</dbReference>
<dbReference type="InterPro" id="IPR001660">
    <property type="entry name" value="SAM"/>
</dbReference>
<keyword evidence="4" id="KW-0966">Cell projection</keyword>
<dbReference type="PROSITE" id="PS50297">
    <property type="entry name" value="ANK_REP_REGION"/>
    <property type="match status" value="1"/>
</dbReference>
<reference evidence="8 9" key="1">
    <citation type="submission" date="2019-09" db="EMBL/GenBank/DDBJ databases">
        <title>Bird 10,000 Genomes (B10K) Project - Family phase.</title>
        <authorList>
            <person name="Zhang G."/>
        </authorList>
    </citation>
    <scope>NUCLEOTIDE SEQUENCE [LARGE SCALE GENOMIC DNA]</scope>
    <source>
        <strain evidence="8">OUT-0004</strain>
    </source>
</reference>
<feature type="repeat" description="ANK" evidence="5">
    <location>
        <begin position="31"/>
        <end position="63"/>
    </location>
</feature>
<dbReference type="InterPro" id="IPR002110">
    <property type="entry name" value="Ankyrin_rpt"/>
</dbReference>
<keyword evidence="3 5" id="KW-0040">ANK repeat</keyword>
<protein>
    <submittedName>
        <fullName evidence="8">ANS4B protein</fullName>
    </submittedName>
</protein>
<accession>A0A7K6WUM0</accession>
<evidence type="ECO:0000256" key="3">
    <source>
        <dbReference type="ARBA" id="ARBA00023043"/>
    </source>
</evidence>
<evidence type="ECO:0000256" key="2">
    <source>
        <dbReference type="ARBA" id="ARBA00022737"/>
    </source>
</evidence>